<gene>
    <name evidence="1" type="ORF">RRG08_010134</name>
</gene>
<proteinExistence type="predicted"/>
<reference evidence="1" key="1">
    <citation type="journal article" date="2023" name="G3 (Bethesda)">
        <title>A reference genome for the long-term kleptoplast-retaining sea slug Elysia crispata morphotype clarki.</title>
        <authorList>
            <person name="Eastman K.E."/>
            <person name="Pendleton A.L."/>
            <person name="Shaikh M.A."/>
            <person name="Suttiyut T."/>
            <person name="Ogas R."/>
            <person name="Tomko P."/>
            <person name="Gavelis G."/>
            <person name="Widhalm J.R."/>
            <person name="Wisecaver J.H."/>
        </authorList>
    </citation>
    <scope>NUCLEOTIDE SEQUENCE</scope>
    <source>
        <strain evidence="1">ECLA1</strain>
    </source>
</reference>
<dbReference type="Proteomes" id="UP001283361">
    <property type="component" value="Unassembled WGS sequence"/>
</dbReference>
<comment type="caution">
    <text evidence="1">The sequence shown here is derived from an EMBL/GenBank/DDBJ whole genome shotgun (WGS) entry which is preliminary data.</text>
</comment>
<evidence type="ECO:0000313" key="2">
    <source>
        <dbReference type="Proteomes" id="UP001283361"/>
    </source>
</evidence>
<name>A0AAE0ZMV3_9GAST</name>
<keyword evidence="2" id="KW-1185">Reference proteome</keyword>
<accession>A0AAE0ZMV3</accession>
<protein>
    <submittedName>
        <fullName evidence="1">Uncharacterized protein</fullName>
    </submittedName>
</protein>
<dbReference type="EMBL" id="JAWDGP010003740">
    <property type="protein sequence ID" value="KAK3771417.1"/>
    <property type="molecule type" value="Genomic_DNA"/>
</dbReference>
<sequence length="137" mass="15722">MAEDSDLEDSDSDLDFSLNDFKVLDLSKTINVPNSHCTEKKLRLVQACKVCADIQNKRSPLSTRSLQVHGEERNNLMVQVVQDATYITLVRHCEVPNQCLGRQRLHQPRGRHFNLPLARLHMRHLSQIDDGGHKTRQ</sequence>
<organism evidence="1 2">
    <name type="scientific">Elysia crispata</name>
    <name type="common">lettuce slug</name>
    <dbReference type="NCBI Taxonomy" id="231223"/>
    <lineage>
        <taxon>Eukaryota</taxon>
        <taxon>Metazoa</taxon>
        <taxon>Spiralia</taxon>
        <taxon>Lophotrochozoa</taxon>
        <taxon>Mollusca</taxon>
        <taxon>Gastropoda</taxon>
        <taxon>Heterobranchia</taxon>
        <taxon>Euthyneura</taxon>
        <taxon>Panpulmonata</taxon>
        <taxon>Sacoglossa</taxon>
        <taxon>Placobranchoidea</taxon>
        <taxon>Plakobranchidae</taxon>
        <taxon>Elysia</taxon>
    </lineage>
</organism>
<dbReference type="AlphaFoldDB" id="A0AAE0ZMV3"/>
<evidence type="ECO:0000313" key="1">
    <source>
        <dbReference type="EMBL" id="KAK3771417.1"/>
    </source>
</evidence>